<dbReference type="Gene3D" id="3.90.550.10">
    <property type="entry name" value="Spore Coat Polysaccharide Biosynthesis Protein SpsA, Chain A"/>
    <property type="match status" value="1"/>
</dbReference>
<dbReference type="Proteomes" id="UP000186341">
    <property type="component" value="Unassembled WGS sequence"/>
</dbReference>
<gene>
    <name evidence="10" type="ORF">BO222_02585</name>
</gene>
<accession>A0A1U7NI84</accession>
<dbReference type="CDD" id="cd06421">
    <property type="entry name" value="CESA_CelA_like"/>
    <property type="match status" value="1"/>
</dbReference>
<dbReference type="GO" id="GO:0016758">
    <property type="term" value="F:hexosyltransferase activity"/>
    <property type="evidence" value="ECO:0007669"/>
    <property type="project" value="TreeGrafter"/>
</dbReference>
<keyword evidence="5 9" id="KW-1133">Transmembrane helix</keyword>
<keyword evidence="2" id="KW-0328">Glycosyltransferase</keyword>
<keyword evidence="4 9" id="KW-0812">Transmembrane</keyword>
<comment type="subcellular location">
    <subcellularLocation>
        <location evidence="1">Membrane</location>
        <topology evidence="1">Multi-pass membrane protein</topology>
    </subcellularLocation>
</comment>
<dbReference type="AlphaFoldDB" id="A0A1U7NI84"/>
<feature type="transmembrane region" description="Helical" evidence="9">
    <location>
        <begin position="460"/>
        <end position="480"/>
    </location>
</feature>
<name>A0A1U7NI84_9FIRM</name>
<evidence type="ECO:0000313" key="11">
    <source>
        <dbReference type="Proteomes" id="UP000186341"/>
    </source>
</evidence>
<evidence type="ECO:0000256" key="5">
    <source>
        <dbReference type="ARBA" id="ARBA00022989"/>
    </source>
</evidence>
<dbReference type="SUPFAM" id="SSF53448">
    <property type="entry name" value="Nucleotide-diphospho-sugar transferases"/>
    <property type="match status" value="1"/>
</dbReference>
<comment type="caution">
    <text evidence="10">The sequence shown here is derived from an EMBL/GenBank/DDBJ whole genome shotgun (WGS) entry which is preliminary data.</text>
</comment>
<dbReference type="Pfam" id="PF13641">
    <property type="entry name" value="Glyco_tranf_2_3"/>
    <property type="match status" value="1"/>
</dbReference>
<proteinExistence type="predicted"/>
<keyword evidence="6 9" id="KW-0472">Membrane</keyword>
<dbReference type="EMBL" id="MPJW01000073">
    <property type="protein sequence ID" value="OLU41835.1"/>
    <property type="molecule type" value="Genomic_DNA"/>
</dbReference>
<dbReference type="PANTHER" id="PTHR43867">
    <property type="entry name" value="CELLULOSE SYNTHASE CATALYTIC SUBUNIT A [UDP-FORMING]"/>
    <property type="match status" value="1"/>
</dbReference>
<feature type="coiled-coil region" evidence="7">
    <location>
        <begin position="647"/>
        <end position="674"/>
    </location>
</feature>
<keyword evidence="7" id="KW-0175">Coiled coil</keyword>
<feature type="transmembrane region" description="Helical" evidence="9">
    <location>
        <begin position="40"/>
        <end position="62"/>
    </location>
</feature>
<organism evidence="10 11">
    <name type="scientific">Ileibacterium valens</name>
    <dbReference type="NCBI Taxonomy" id="1862668"/>
    <lineage>
        <taxon>Bacteria</taxon>
        <taxon>Bacillati</taxon>
        <taxon>Bacillota</taxon>
        <taxon>Erysipelotrichia</taxon>
        <taxon>Erysipelotrichales</taxon>
        <taxon>Erysipelotrichaceae</taxon>
        <taxon>Ileibacterium</taxon>
    </lineage>
</organism>
<dbReference type="GeneID" id="82202122"/>
<dbReference type="OrthoDB" id="9766299at2"/>
<evidence type="ECO:0000256" key="4">
    <source>
        <dbReference type="ARBA" id="ARBA00022692"/>
    </source>
</evidence>
<protein>
    <submittedName>
        <fullName evidence="10">Uncharacterized protein</fullName>
    </submittedName>
</protein>
<evidence type="ECO:0000256" key="9">
    <source>
        <dbReference type="SAM" id="Phobius"/>
    </source>
</evidence>
<evidence type="ECO:0000256" key="3">
    <source>
        <dbReference type="ARBA" id="ARBA00022679"/>
    </source>
</evidence>
<dbReference type="RefSeq" id="WP_075818130.1">
    <property type="nucleotide sequence ID" value="NZ_CAPNHH010000129.1"/>
</dbReference>
<keyword evidence="3" id="KW-0808">Transferase</keyword>
<dbReference type="GO" id="GO:0005886">
    <property type="term" value="C:plasma membrane"/>
    <property type="evidence" value="ECO:0007669"/>
    <property type="project" value="TreeGrafter"/>
</dbReference>
<evidence type="ECO:0000313" key="10">
    <source>
        <dbReference type="EMBL" id="OLU41835.1"/>
    </source>
</evidence>
<feature type="transmembrane region" description="Helical" evidence="9">
    <location>
        <begin position="364"/>
        <end position="385"/>
    </location>
</feature>
<feature type="region of interest" description="Disordered" evidence="8">
    <location>
        <begin position="678"/>
        <end position="710"/>
    </location>
</feature>
<keyword evidence="11" id="KW-1185">Reference proteome</keyword>
<feature type="transmembrane region" description="Helical" evidence="9">
    <location>
        <begin position="492"/>
        <end position="512"/>
    </location>
</feature>
<reference evidence="10 11" key="1">
    <citation type="submission" date="2016-11" db="EMBL/GenBank/DDBJ databases">
        <title>Description of two novel members of the family Erysipelotrichaceae: Ileibacterium lipovorans gen. nov., sp. nov. and Dubosiella newyorkensis, gen. nov., sp. nov.</title>
        <authorList>
            <person name="Cox L.M."/>
            <person name="Sohn J."/>
            <person name="Tyrrell K.L."/>
            <person name="Citron D.M."/>
            <person name="Lawson P.A."/>
            <person name="Patel N.B."/>
            <person name="Iizumi T."/>
            <person name="Perez-Perez G.I."/>
            <person name="Goldstein E.J."/>
            <person name="Blaser M.J."/>
        </authorList>
    </citation>
    <scope>NUCLEOTIDE SEQUENCE [LARGE SCALE GENOMIC DNA]</scope>
    <source>
        <strain evidence="10 11">NYU-BL-A3</strain>
    </source>
</reference>
<evidence type="ECO:0000256" key="1">
    <source>
        <dbReference type="ARBA" id="ARBA00004141"/>
    </source>
</evidence>
<evidence type="ECO:0000256" key="6">
    <source>
        <dbReference type="ARBA" id="ARBA00023136"/>
    </source>
</evidence>
<evidence type="ECO:0000256" key="2">
    <source>
        <dbReference type="ARBA" id="ARBA00022676"/>
    </source>
</evidence>
<feature type="transmembrane region" description="Helical" evidence="9">
    <location>
        <begin position="422"/>
        <end position="440"/>
    </location>
</feature>
<evidence type="ECO:0000256" key="7">
    <source>
        <dbReference type="SAM" id="Coils"/>
    </source>
</evidence>
<feature type="transmembrane region" description="Helical" evidence="9">
    <location>
        <begin position="9"/>
        <end position="28"/>
    </location>
</feature>
<feature type="compositionally biased region" description="Basic and acidic residues" evidence="8">
    <location>
        <begin position="692"/>
        <end position="710"/>
    </location>
</feature>
<dbReference type="InterPro" id="IPR029044">
    <property type="entry name" value="Nucleotide-diphossugar_trans"/>
</dbReference>
<sequence length="710" mass="82507">MKKKKKHKLSLPAVFEIALFFSALYFWWRVSFTIPFIDEPAAFFLGIVLLVVELVGLIEFMVNFQIMAKKKNYPLPKIPEKAELYPDVDVFIATYNESADLLYKTVNGCRRMEYPDQSKVHIYLCDDGQREEIRTLARKMNIGYFTRDNNEGAKAGNLNNALNQTDSPLVVTFDADMIPRSSFLMKTVPYFIDSWMRNTGVRKAEQIRLGFLQTPQTFYNWDLFQYHLYAEKDVANEQDYFYREIEVAKTNSNSVIYGGSNTLISREALESVGGFYTKAITEDFATGMLIERNGFVSLAISEPLASGLAPEDLPSLIQQRIRWGRGVVNVLYQINLFFTNKFSTAQKVNYWTSIQYWLAPFSRFLYIFIPIISGIFGISVVRTPLWAALCFWLPTYIADSWAIGRLSGNIRTSLWTNLYETIMFPFLMGPIFMEFIGISLKKFKVTKKGVDNTDHFSWRYIWPFVLMLVLTLIAVISISYKMIFHLVFDGSITLFWLLYNSLLLIVAILFFIGRRQGSLISLHHAAVFAKLKQDKKTYEGAIAALGEAELEVIFDEQPKLSKDEVFRIEVEYEGHSFELPVRLIRLFKARGLIINRFEILKSDQEYLSDQYDHFLRMVYDRPIPTQATQKVRFFLPLIARHIKEIKLTKQENSREQWQDQIQNLMTSEEEIREKYFDNSDLIDSNSENGIKYPKDSVESADMKNLEESDR</sequence>
<evidence type="ECO:0000256" key="8">
    <source>
        <dbReference type="SAM" id="MobiDB-lite"/>
    </source>
</evidence>
<dbReference type="PANTHER" id="PTHR43867:SF2">
    <property type="entry name" value="CELLULOSE SYNTHASE CATALYTIC SUBUNIT A [UDP-FORMING]"/>
    <property type="match status" value="1"/>
</dbReference>
<dbReference type="InterPro" id="IPR050321">
    <property type="entry name" value="Glycosyltr_2/OpgH_subfam"/>
</dbReference>